<feature type="compositionally biased region" description="Acidic residues" evidence="1">
    <location>
        <begin position="269"/>
        <end position="280"/>
    </location>
</feature>
<evidence type="ECO:0008006" key="3">
    <source>
        <dbReference type="Google" id="ProtNLM"/>
    </source>
</evidence>
<feature type="region of interest" description="Disordered" evidence="1">
    <location>
        <begin position="901"/>
        <end position="946"/>
    </location>
</feature>
<protein>
    <recommendedName>
        <fullName evidence="3">PH domain-containing protein</fullName>
    </recommendedName>
</protein>
<feature type="compositionally biased region" description="Basic and acidic residues" evidence="1">
    <location>
        <begin position="585"/>
        <end position="596"/>
    </location>
</feature>
<feature type="region of interest" description="Disordered" evidence="1">
    <location>
        <begin position="210"/>
        <end position="280"/>
    </location>
</feature>
<proteinExistence type="predicted"/>
<dbReference type="EMBL" id="CDMZ01002375">
    <property type="protein sequence ID" value="CEM42080.1"/>
    <property type="molecule type" value="Genomic_DNA"/>
</dbReference>
<feature type="region of interest" description="Disordered" evidence="1">
    <location>
        <begin position="491"/>
        <end position="525"/>
    </location>
</feature>
<feature type="compositionally biased region" description="Low complexity" evidence="1">
    <location>
        <begin position="229"/>
        <end position="241"/>
    </location>
</feature>
<accession>A0A0G4HDI1</accession>
<dbReference type="InterPro" id="IPR011993">
    <property type="entry name" value="PH-like_dom_sf"/>
</dbReference>
<dbReference type="VEuPathDB" id="CryptoDB:Cvel_6433"/>
<organism evidence="2">
    <name type="scientific">Chromera velia CCMP2878</name>
    <dbReference type="NCBI Taxonomy" id="1169474"/>
    <lineage>
        <taxon>Eukaryota</taxon>
        <taxon>Sar</taxon>
        <taxon>Alveolata</taxon>
        <taxon>Colpodellida</taxon>
        <taxon>Chromeraceae</taxon>
        <taxon>Chromera</taxon>
    </lineage>
</organism>
<name>A0A0G4HDI1_9ALVE</name>
<dbReference type="Gene3D" id="2.30.29.30">
    <property type="entry name" value="Pleckstrin-homology domain (PH domain)/Phosphotyrosine-binding domain (PTB)"/>
    <property type="match status" value="1"/>
</dbReference>
<gene>
    <name evidence="2" type="ORF">Cvel_6433</name>
</gene>
<dbReference type="AlphaFoldDB" id="A0A0G4HDI1"/>
<feature type="compositionally biased region" description="Gly residues" evidence="1">
    <location>
        <begin position="425"/>
        <end position="445"/>
    </location>
</feature>
<feature type="compositionally biased region" description="Polar residues" evidence="1">
    <location>
        <begin position="927"/>
        <end position="937"/>
    </location>
</feature>
<evidence type="ECO:0000313" key="2">
    <source>
        <dbReference type="EMBL" id="CEM42080.1"/>
    </source>
</evidence>
<feature type="region of interest" description="Disordered" evidence="1">
    <location>
        <begin position="422"/>
        <end position="453"/>
    </location>
</feature>
<evidence type="ECO:0000256" key="1">
    <source>
        <dbReference type="SAM" id="MobiDB-lite"/>
    </source>
</evidence>
<feature type="region of interest" description="Disordered" evidence="1">
    <location>
        <begin position="574"/>
        <end position="602"/>
    </location>
</feature>
<feature type="compositionally biased region" description="Basic and acidic residues" evidence="1">
    <location>
        <begin position="256"/>
        <end position="268"/>
    </location>
</feature>
<sequence length="946" mass="106409">MATGLSASTVELRRISLATLQNAKPTFKTKLAQCWDKYGKKVCDEVFKELMPWDSTDINADLAAEVARKIAKANKVEAAREFETDIREAFLLAEERGLAFESTADLIMALYDRCFEEVEPSQNSPLHETGFDVELFCLIVKQLTEDQDGKKAKEIDAKDVQAAIAQMGLPFEKIPDKDLEERSFLPVSLTLAQFASLLATFVEGIKIDDAREKKEKKKPPPARPPPQAEQPRPAAAAAAPKTLKVEDEAFIPGESATEKLGEMPRIDSEDPDGTEEEEESDAEYLWLNIQSLLQKLSDPSTGDIKSAAYQASIGELAENIRAFVMRYAREQKTTLFEGKVHLAQSLERKEKVIDDLQERLEQREQLLEKTLRKNHQLSQDLSTVTKSNTEMKKHLQTSMKEVTKEAELLRERNKKLHEEIERLGKGGGGGGGNPQDGSKSSGGGASNPEMEKELKSLRDHVRRQRVLLEEKQKQIVLLGGDEADTNEELAGLDLPDEEPAGASPSTMKKKQSMAVDRSGQDDEIDDMKKDYDNLNDKMDVMLQHMNVLMEGDAKKIMGLFKGPYFADLGTELDGAKQEDEDDSDKEWQEEKMKRGDTLGSDDLAEEAENEMEELIFDRVNRAEQNLFELQSGFVREIEQARQAAMKGMKTDEEALKMKEELERVKKDRDAWRGKAVRNSMAVKGGEGEGLEGKTLQELTENLPMIESKKGGPGGLNARMGAGEFVAEQLATQRRVSDMQGGAWMFKLGPNFRSRLKMMRNFTRTKVRMWLSDDFRFLYWAQDKPENKRTGASGKAEFIPKSAKFIPLEAVTRFEYGENSRAFRMQEYRSDRNPPHVCFSIYTVGRSLDLVTHESNIESWILGLNSLIPYNPGRTFYTLKEFRIKKLLLKVEYGMELSPQGLAQQNAKKGKPAPSPMDIRQATKEMLRSQTDGQTARGNANGDAELA</sequence>
<reference evidence="2" key="1">
    <citation type="submission" date="2014-11" db="EMBL/GenBank/DDBJ databases">
        <authorList>
            <person name="Otto D Thomas"/>
            <person name="Naeem Raeece"/>
        </authorList>
    </citation>
    <scope>NUCLEOTIDE SEQUENCE</scope>
</reference>